<gene>
    <name evidence="11" type="ORF">FSB_LOCUS2367</name>
</gene>
<feature type="domain" description="Saposin B-type" evidence="9">
    <location>
        <begin position="251"/>
        <end position="291"/>
    </location>
</feature>
<dbReference type="InterPro" id="IPR008138">
    <property type="entry name" value="SapB_2"/>
</dbReference>
<dbReference type="PROSITE" id="PS51767">
    <property type="entry name" value="PEPTIDASE_A1"/>
    <property type="match status" value="1"/>
</dbReference>
<dbReference type="AlphaFoldDB" id="A0A2N9EIA7"/>
<keyword evidence="5" id="KW-0865">Zymogen</keyword>
<name>A0A2N9EIA7_FAGSY</name>
<dbReference type="InterPro" id="IPR001969">
    <property type="entry name" value="Aspartic_peptidase_AS"/>
</dbReference>
<feature type="chain" id="PRO_5014945192" description="Peptidase A1 domain-containing protein" evidence="8">
    <location>
        <begin position="24"/>
        <end position="387"/>
    </location>
</feature>
<evidence type="ECO:0000256" key="8">
    <source>
        <dbReference type="SAM" id="SignalP"/>
    </source>
</evidence>
<evidence type="ECO:0000313" key="11">
    <source>
        <dbReference type="EMBL" id="SPC74485.1"/>
    </source>
</evidence>
<evidence type="ECO:0008006" key="12">
    <source>
        <dbReference type="Google" id="ProtNLM"/>
    </source>
</evidence>
<dbReference type="SUPFAM" id="SSF47862">
    <property type="entry name" value="Saposin"/>
    <property type="match status" value="1"/>
</dbReference>
<dbReference type="Pfam" id="PF03489">
    <property type="entry name" value="SapB_2"/>
    <property type="match status" value="1"/>
</dbReference>
<organism evidence="11">
    <name type="scientific">Fagus sylvatica</name>
    <name type="common">Beechnut</name>
    <dbReference type="NCBI Taxonomy" id="28930"/>
    <lineage>
        <taxon>Eukaryota</taxon>
        <taxon>Viridiplantae</taxon>
        <taxon>Streptophyta</taxon>
        <taxon>Embryophyta</taxon>
        <taxon>Tracheophyta</taxon>
        <taxon>Spermatophyta</taxon>
        <taxon>Magnoliopsida</taxon>
        <taxon>eudicotyledons</taxon>
        <taxon>Gunneridae</taxon>
        <taxon>Pentapetalae</taxon>
        <taxon>rosids</taxon>
        <taxon>fabids</taxon>
        <taxon>Fagales</taxon>
        <taxon>Fagaceae</taxon>
        <taxon>Fagus</taxon>
    </lineage>
</organism>
<accession>A0A2N9EIA7</accession>
<evidence type="ECO:0000256" key="6">
    <source>
        <dbReference type="ARBA" id="ARBA00023157"/>
    </source>
</evidence>
<keyword evidence="3 7" id="KW-0064">Aspartyl protease</keyword>
<dbReference type="InterPro" id="IPR008139">
    <property type="entry name" value="SaposinB_dom"/>
</dbReference>
<dbReference type="PROSITE" id="PS00141">
    <property type="entry name" value="ASP_PROTEASE"/>
    <property type="match status" value="1"/>
</dbReference>
<dbReference type="SUPFAM" id="SSF50630">
    <property type="entry name" value="Acid proteases"/>
    <property type="match status" value="1"/>
</dbReference>
<reference evidence="11" key="1">
    <citation type="submission" date="2018-02" db="EMBL/GenBank/DDBJ databases">
        <authorList>
            <person name="Cohen D.B."/>
            <person name="Kent A.D."/>
        </authorList>
    </citation>
    <scope>NUCLEOTIDE SEQUENCE</scope>
</reference>
<dbReference type="PROSITE" id="PS50015">
    <property type="entry name" value="SAP_B"/>
    <property type="match status" value="1"/>
</dbReference>
<keyword evidence="4 7" id="KW-0378">Hydrolase</keyword>
<dbReference type="Pfam" id="PF00026">
    <property type="entry name" value="Asp"/>
    <property type="match status" value="1"/>
</dbReference>
<evidence type="ECO:0000256" key="4">
    <source>
        <dbReference type="ARBA" id="ARBA00022801"/>
    </source>
</evidence>
<dbReference type="EMBL" id="OIVN01000113">
    <property type="protein sequence ID" value="SPC74485.1"/>
    <property type="molecule type" value="Genomic_DNA"/>
</dbReference>
<dbReference type="FunFam" id="2.40.70.10:FF:000115">
    <property type="entry name" value="Lysosomal aspartic protease"/>
    <property type="match status" value="1"/>
</dbReference>
<dbReference type="InterPro" id="IPR033121">
    <property type="entry name" value="PEPTIDASE_A1"/>
</dbReference>
<evidence type="ECO:0000256" key="3">
    <source>
        <dbReference type="ARBA" id="ARBA00022750"/>
    </source>
</evidence>
<evidence type="ECO:0000259" key="10">
    <source>
        <dbReference type="PROSITE" id="PS51767"/>
    </source>
</evidence>
<dbReference type="PANTHER" id="PTHR47966:SF20">
    <property type="entry name" value="ASPARTIC PROTEINASE-LIKE"/>
    <property type="match status" value="1"/>
</dbReference>
<feature type="signal peptide" evidence="8">
    <location>
        <begin position="1"/>
        <end position="23"/>
    </location>
</feature>
<keyword evidence="2 7" id="KW-0645">Protease</keyword>
<evidence type="ECO:0000256" key="5">
    <source>
        <dbReference type="ARBA" id="ARBA00023145"/>
    </source>
</evidence>
<evidence type="ECO:0000256" key="7">
    <source>
        <dbReference type="RuleBase" id="RU000454"/>
    </source>
</evidence>
<dbReference type="Gene3D" id="2.40.70.10">
    <property type="entry name" value="Acid Proteases"/>
    <property type="match status" value="3"/>
</dbReference>
<feature type="domain" description="Peptidase A1" evidence="10">
    <location>
        <begin position="22"/>
        <end position="384"/>
    </location>
</feature>
<evidence type="ECO:0000256" key="2">
    <source>
        <dbReference type="ARBA" id="ARBA00022670"/>
    </source>
</evidence>
<dbReference type="InterPro" id="IPR011001">
    <property type="entry name" value="Saposin-like"/>
</dbReference>
<keyword evidence="8" id="KW-0732">Signal</keyword>
<dbReference type="PRINTS" id="PR00792">
    <property type="entry name" value="PEPSIN"/>
</dbReference>
<dbReference type="PANTHER" id="PTHR47966">
    <property type="entry name" value="BETA-SITE APP-CLEAVING ENZYME, ISOFORM A-RELATED"/>
    <property type="match status" value="1"/>
</dbReference>
<comment type="similarity">
    <text evidence="1 7">Belongs to the peptidase A1 family.</text>
</comment>
<dbReference type="InterPro" id="IPR021109">
    <property type="entry name" value="Peptidase_aspartic_dom_sf"/>
</dbReference>
<proteinExistence type="inferred from homology"/>
<protein>
    <recommendedName>
        <fullName evidence="12">Peptidase A1 domain-containing protein</fullName>
    </recommendedName>
</protein>
<dbReference type="InterPro" id="IPR001461">
    <property type="entry name" value="Aspartic_peptidase_A1"/>
</dbReference>
<sequence>MSMGIKCLLVAICIWALSDPSLATTTSSDSDDGLVRISLKKRSLDLKTINAARITTTTSREVSQYPRGLGDTQTPIFGFPLQNASFLLLAISILSTGPGYPVPILRSEFVEVTREGFLTFLSTEFDGVLGLGFRDISIGQVTPVWYNMFQQHHVSQQIFSFWLNRDPTSKVGGEIVFGGIDWRRFRGDHTYVPLTNQDYWQIEVGDILIANIPTGLCEYGCAAIVDSGTSLLAGPTTIVAQINHAIGAAGVVSLECKSVISKYGNMIWEYLLEGIRPEIICVDIGLCIHKGSRYVSTGIASMVHNETQKGSSVDESAFCTFCEMIVYWIQYTLRVEESFSTVCISGFVALDVPPPQGPLWVLGDMFLGAYHTVFDFGNLRVGFAKSA</sequence>
<dbReference type="GO" id="GO:0006508">
    <property type="term" value="P:proteolysis"/>
    <property type="evidence" value="ECO:0007669"/>
    <property type="project" value="UniProtKB-KW"/>
</dbReference>
<dbReference type="GO" id="GO:0004190">
    <property type="term" value="F:aspartic-type endopeptidase activity"/>
    <property type="evidence" value="ECO:0007669"/>
    <property type="project" value="UniProtKB-KW"/>
</dbReference>
<evidence type="ECO:0000256" key="1">
    <source>
        <dbReference type="ARBA" id="ARBA00007447"/>
    </source>
</evidence>
<keyword evidence="6" id="KW-1015">Disulfide bond</keyword>
<evidence type="ECO:0000259" key="9">
    <source>
        <dbReference type="PROSITE" id="PS50015"/>
    </source>
</evidence>